<keyword evidence="2" id="KW-1185">Reference proteome</keyword>
<accession>A0AAD6Z5S2</accession>
<organism evidence="1 2">
    <name type="scientific">Mycena albidolilacea</name>
    <dbReference type="NCBI Taxonomy" id="1033008"/>
    <lineage>
        <taxon>Eukaryota</taxon>
        <taxon>Fungi</taxon>
        <taxon>Dikarya</taxon>
        <taxon>Basidiomycota</taxon>
        <taxon>Agaricomycotina</taxon>
        <taxon>Agaricomycetes</taxon>
        <taxon>Agaricomycetidae</taxon>
        <taxon>Agaricales</taxon>
        <taxon>Marasmiineae</taxon>
        <taxon>Mycenaceae</taxon>
        <taxon>Mycena</taxon>
    </lineage>
</organism>
<proteinExistence type="predicted"/>
<dbReference type="AlphaFoldDB" id="A0AAD6Z5S2"/>
<reference evidence="1" key="1">
    <citation type="submission" date="2023-03" db="EMBL/GenBank/DDBJ databases">
        <title>Massive genome expansion in bonnet fungi (Mycena s.s.) driven by repeated elements and novel gene families across ecological guilds.</title>
        <authorList>
            <consortium name="Lawrence Berkeley National Laboratory"/>
            <person name="Harder C.B."/>
            <person name="Miyauchi S."/>
            <person name="Viragh M."/>
            <person name="Kuo A."/>
            <person name="Thoen E."/>
            <person name="Andreopoulos B."/>
            <person name="Lu D."/>
            <person name="Skrede I."/>
            <person name="Drula E."/>
            <person name="Henrissat B."/>
            <person name="Morin E."/>
            <person name="Kohler A."/>
            <person name="Barry K."/>
            <person name="LaButti K."/>
            <person name="Morin E."/>
            <person name="Salamov A."/>
            <person name="Lipzen A."/>
            <person name="Mereny Z."/>
            <person name="Hegedus B."/>
            <person name="Baldrian P."/>
            <person name="Stursova M."/>
            <person name="Weitz H."/>
            <person name="Taylor A."/>
            <person name="Grigoriev I.V."/>
            <person name="Nagy L.G."/>
            <person name="Martin F."/>
            <person name="Kauserud H."/>
        </authorList>
    </citation>
    <scope>NUCLEOTIDE SEQUENCE</scope>
    <source>
        <strain evidence="1">CBHHK002</strain>
    </source>
</reference>
<name>A0AAD6Z5S2_9AGAR</name>
<protein>
    <submittedName>
        <fullName evidence="1">Uncharacterized protein</fullName>
    </submittedName>
</protein>
<evidence type="ECO:0000313" key="1">
    <source>
        <dbReference type="EMBL" id="KAJ7307746.1"/>
    </source>
</evidence>
<evidence type="ECO:0000313" key="2">
    <source>
        <dbReference type="Proteomes" id="UP001218218"/>
    </source>
</evidence>
<sequence>MSEKSCSASDALGHTPRVFNGLQHIVVTFPGTNFAQYGIGNATPSTDLAAVGYVSPVNKAFAGHPHSGVSGDVILKVDPVTIATVPLGGPIAAFQSNLYGSLPQVIVVQYIDVNRLLTQRFTTSDDNSTDWSASVTITT</sequence>
<gene>
    <name evidence="1" type="ORF">DFH08DRAFT_824059</name>
</gene>
<dbReference type="EMBL" id="JARIHO010000087">
    <property type="protein sequence ID" value="KAJ7307746.1"/>
    <property type="molecule type" value="Genomic_DNA"/>
</dbReference>
<comment type="caution">
    <text evidence="1">The sequence shown here is derived from an EMBL/GenBank/DDBJ whole genome shotgun (WGS) entry which is preliminary data.</text>
</comment>
<dbReference type="Proteomes" id="UP001218218">
    <property type="component" value="Unassembled WGS sequence"/>
</dbReference>